<dbReference type="AlphaFoldDB" id="A0A1I7YN23"/>
<protein>
    <submittedName>
        <fullName evidence="2">Carbohydrate sulfotransferase</fullName>
    </submittedName>
</protein>
<evidence type="ECO:0000313" key="1">
    <source>
        <dbReference type="Proteomes" id="UP000095287"/>
    </source>
</evidence>
<organism evidence="1 2">
    <name type="scientific">Steinernema glaseri</name>
    <dbReference type="NCBI Taxonomy" id="37863"/>
    <lineage>
        <taxon>Eukaryota</taxon>
        <taxon>Metazoa</taxon>
        <taxon>Ecdysozoa</taxon>
        <taxon>Nematoda</taxon>
        <taxon>Chromadorea</taxon>
        <taxon>Rhabditida</taxon>
        <taxon>Tylenchina</taxon>
        <taxon>Panagrolaimomorpha</taxon>
        <taxon>Strongyloidoidea</taxon>
        <taxon>Steinernematidae</taxon>
        <taxon>Steinernema</taxon>
    </lineage>
</organism>
<dbReference type="Proteomes" id="UP000095287">
    <property type="component" value="Unplaced"/>
</dbReference>
<evidence type="ECO:0000313" key="2">
    <source>
        <dbReference type="WBParaSite" id="L893_g17993.t1"/>
    </source>
</evidence>
<proteinExistence type="predicted"/>
<dbReference type="WBParaSite" id="L893_g17993.t1">
    <property type="protein sequence ID" value="L893_g17993.t1"/>
    <property type="gene ID" value="L893_g17993"/>
</dbReference>
<reference evidence="2" key="1">
    <citation type="submission" date="2016-11" db="UniProtKB">
        <authorList>
            <consortium name="WormBaseParasite"/>
        </authorList>
    </citation>
    <scope>IDENTIFICATION</scope>
</reference>
<name>A0A1I7YN23_9BILA</name>
<accession>A0A1I7YN23</accession>
<keyword evidence="1" id="KW-1185">Reference proteome</keyword>
<sequence length="225" mass="25603">MLLEKPKRAIGYGPVVDMDPKCWTQVNSYAKVIHHRFLRESAVPLFSAQHYPWESPLAPLMNRPPLQSESRRLVPTSPSLLVFPFRRESSWNVSVRARETCRGSGSDVIRNYEEKKEFTRMLTLYADVAPVPHGHCGENESAYIGCIDVYVTLLYRKSQIRIFEDYALLHVLPHSCKAFPGVISCKGSKSSRSSPLSSSTLFHTKKDTPSLPYAILPYLEEFVTR</sequence>